<feature type="domain" description="Duffy-antigen binding" evidence="3">
    <location>
        <begin position="116"/>
        <end position="315"/>
    </location>
</feature>
<evidence type="ECO:0000259" key="3">
    <source>
        <dbReference type="Pfam" id="PF05424"/>
    </source>
</evidence>
<accession>A0A024W6I7</accession>
<dbReference type="FunFam" id="1.20.58.830:FF:000005">
    <property type="entry name" value="Erythrocyte membrane protein 1, PfEMP1"/>
    <property type="match status" value="1"/>
</dbReference>
<dbReference type="InterPro" id="IPR042202">
    <property type="entry name" value="Duffy-ag-bd_sf"/>
</dbReference>
<name>A0A024W6I7_PLAFA</name>
<evidence type="ECO:0000256" key="1">
    <source>
        <dbReference type="SAM" id="Coils"/>
    </source>
</evidence>
<dbReference type="Proteomes" id="UP000030708">
    <property type="component" value="Unassembled WGS sequence"/>
</dbReference>
<keyword evidence="1" id="KW-0175">Coiled coil</keyword>
<organism evidence="6 7">
    <name type="scientific">Plasmodium falciparum Tanzania</name>
    <name type="common">2000708</name>
    <dbReference type="NCBI Taxonomy" id="1036725"/>
    <lineage>
        <taxon>Eukaryota</taxon>
        <taxon>Sar</taxon>
        <taxon>Alveolata</taxon>
        <taxon>Apicomplexa</taxon>
        <taxon>Aconoidasida</taxon>
        <taxon>Haemosporida</taxon>
        <taxon>Plasmodiidae</taxon>
        <taxon>Plasmodium</taxon>
        <taxon>Plasmodium (Laverania)</taxon>
    </lineage>
</organism>
<dbReference type="InterPro" id="IPR008602">
    <property type="entry name" value="Duffy-antigen-binding"/>
</dbReference>
<dbReference type="SUPFAM" id="SSF140924">
    <property type="entry name" value="Duffy binding domain-like"/>
    <property type="match status" value="3"/>
</dbReference>
<dbReference type="InterPro" id="IPR004258">
    <property type="entry name" value="DBL"/>
</dbReference>
<feature type="domain" description="Duffy-antigen binding" evidence="3">
    <location>
        <begin position="857"/>
        <end position="1027"/>
    </location>
</feature>
<dbReference type="InterPro" id="IPR029210">
    <property type="entry name" value="PfEMP1_NTS"/>
</dbReference>
<evidence type="ECO:0008006" key="8">
    <source>
        <dbReference type="Google" id="ProtNLM"/>
    </source>
</evidence>
<proteinExistence type="predicted"/>
<gene>
    <name evidence="6" type="ORF">PFTANZ_03159</name>
</gene>
<evidence type="ECO:0000259" key="2">
    <source>
        <dbReference type="Pfam" id="PF03011"/>
    </source>
</evidence>
<dbReference type="Pfam" id="PF03011">
    <property type="entry name" value="PFEMP"/>
    <property type="match status" value="1"/>
</dbReference>
<dbReference type="Gene3D" id="1.20.58.830">
    <property type="match status" value="3"/>
</dbReference>
<dbReference type="AlphaFoldDB" id="A0A024W6I7"/>
<evidence type="ECO:0000259" key="4">
    <source>
        <dbReference type="Pfam" id="PF15447"/>
    </source>
</evidence>
<feature type="non-terminal residue" evidence="6">
    <location>
        <position position="1055"/>
    </location>
</feature>
<dbReference type="GO" id="GO:0016020">
    <property type="term" value="C:membrane"/>
    <property type="evidence" value="ECO:0007669"/>
    <property type="project" value="InterPro"/>
</dbReference>
<feature type="domain" description="Duffy-binding-like" evidence="2">
    <location>
        <begin position="593"/>
        <end position="738"/>
    </location>
</feature>
<dbReference type="EMBL" id="KI926432">
    <property type="protein sequence ID" value="ETW36135.1"/>
    <property type="molecule type" value="Genomic_DNA"/>
</dbReference>
<dbReference type="Pfam" id="PF05424">
    <property type="entry name" value="Duffy_binding"/>
    <property type="match status" value="2"/>
</dbReference>
<evidence type="ECO:0000259" key="5">
    <source>
        <dbReference type="Pfam" id="PF22672"/>
    </source>
</evidence>
<dbReference type="Gene3D" id="1.20.1310.20">
    <property type="entry name" value="Duffy-antigen binding domain"/>
    <property type="match status" value="2"/>
</dbReference>
<reference evidence="6 7" key="1">
    <citation type="submission" date="2013-02" db="EMBL/GenBank/DDBJ databases">
        <title>The Genome Annotation of Plasmodium falciparum Tanzania (2000708).</title>
        <authorList>
            <consortium name="The Broad Institute Genome Sequencing Platform"/>
            <consortium name="The Broad Institute Genome Sequencing Center for Infectious Disease"/>
            <person name="Neafsey D."/>
            <person name="Hoffman S."/>
            <person name="Volkman S."/>
            <person name="Rosenthal P."/>
            <person name="Walker B."/>
            <person name="Young S.K."/>
            <person name="Zeng Q."/>
            <person name="Gargeya S."/>
            <person name="Fitzgerald M."/>
            <person name="Haas B."/>
            <person name="Abouelleil A."/>
            <person name="Allen A.W."/>
            <person name="Alvarado L."/>
            <person name="Arachchi H.M."/>
            <person name="Berlin A.M."/>
            <person name="Chapman S.B."/>
            <person name="Gainer-Dewar J."/>
            <person name="Goldberg J."/>
            <person name="Griggs A."/>
            <person name="Gujja S."/>
            <person name="Hansen M."/>
            <person name="Howarth C."/>
            <person name="Imamovic A."/>
            <person name="Ireland A."/>
            <person name="Larimer J."/>
            <person name="McCowan C."/>
            <person name="Murphy C."/>
            <person name="Pearson M."/>
            <person name="Poon T.W."/>
            <person name="Priest M."/>
            <person name="Roberts A."/>
            <person name="Saif S."/>
            <person name="Shea T."/>
            <person name="Sisk P."/>
            <person name="Sykes S."/>
            <person name="Wortman J."/>
            <person name="Nusbaum C."/>
            <person name="Birren B."/>
        </authorList>
    </citation>
    <scope>NUCLEOTIDE SEQUENCE [LARGE SCALE GENOMIC DNA]</scope>
    <source>
        <strain evidence="7">Tanzania (2000708)</strain>
    </source>
</reference>
<evidence type="ECO:0000313" key="6">
    <source>
        <dbReference type="EMBL" id="ETW36135.1"/>
    </source>
</evidence>
<feature type="domain" description="Duffy-binding-like" evidence="5">
    <location>
        <begin position="319"/>
        <end position="480"/>
    </location>
</feature>
<evidence type="ECO:0000313" key="7">
    <source>
        <dbReference type="Proteomes" id="UP000030708"/>
    </source>
</evidence>
<dbReference type="GO" id="GO:0046789">
    <property type="term" value="F:host cell surface receptor binding"/>
    <property type="evidence" value="ECO:0007669"/>
    <property type="project" value="InterPro"/>
</dbReference>
<sequence>MGPPSTAPDYGKATNVKELLDQIGQEIYKKVHRDDADYRSALQGRLKEAKFPTRKGFVASHVSEPCDLIYEYDTNVTGGFDTNNPCANRLDVRFSDKYGGQCTDTKIHGNENNEFGACAPFRRLFLCDHHLSYMEAGKINNTHNLLLEVLLAAKYEGQSLVKKYNEYKERHIVFPSDICTILARSFADIGDIVRGKDLFIGYNEKDQEEKKQLQDSLKNIFKKIHSEVTSGKTNGTNVDKAKARYGSDKGNYYLLREDWWNANRQQVWKAITCDAPEKAEYFRQTCSGEFKTHKKCTCANGDVPTYFDYVPQYLRWFEEWAEDFCRLRKHKLQNAITNCRNPKGEDKYCDLNGYDCKGTASGRNKFAPDSDCHKCSVTCIPFGPWIDNQRKEFDKQKNKYAEEIKEDHGTTLQVGKTTINNLYVDDFYKELKTNYGNVEKFLEKLSEEQICKRQPEVGDEKKTSINFKDDQPDVIFSHTEYCRACPWCGTQRSRNGKWEAKDGKDCENEVTKEYKEEDTTTIPILSPDKEKTDMLEKYSKLCSSGKKYDKVTENWQCHYEKNEDDPKNYSDNCIQGDWKKVTQKDKIRPYVTFFNVWIHEMLEDSIKWREQFNNCINNENATKCIKWCKNPCECYKKWVERMKEEWRDIKKHFHKEKNLVEDYHFAILETYLEQEFLPSIEDAYGNDEAIDKIEELLEERRAHADSDLKDKEKKNIIDYLLEHEGKDAEKCTTTHNNNECPEEVNLHNNPCSEHINKPTASVKDIARKMKSNARKLLRNRGSKDELKGNISLAEFKNGGQGSELKGNICKIDNKYSNDIRGTTNGGACKGKDGNNERFKIGTEWKIGEKVETSYKDVFLPPRREHMCTSNLEHLETDQSPLKNSDGKVVNNSFLGDVLLAAKKEGDFIVEKLKSNGNQPGICRAIKYSFADIGDIIRGRDMWDLDEGSKKMEKNLVTIFGKIKDNLADDDIKNKYTDDDVNHTKLREDWWEANRYQVWNAMKCAMKNGNIDKCNGIPLDDYIPQRLRWMTEWAEWFCKEQYSLYDKLETQCGICK</sequence>
<feature type="domain" description="Plasmodium falciparum erythrocyte membrane protein-1 N-terminal segment" evidence="4">
    <location>
        <begin position="16"/>
        <end position="50"/>
    </location>
</feature>
<feature type="coiled-coil region" evidence="1">
    <location>
        <begin position="686"/>
        <end position="714"/>
    </location>
</feature>
<dbReference type="FunFam" id="1.20.1310.20:FF:000001">
    <property type="entry name" value="Erythrocyte membrane protein 1, PfEMP1"/>
    <property type="match status" value="1"/>
</dbReference>
<reference evidence="6 7" key="2">
    <citation type="submission" date="2013-02" db="EMBL/GenBank/DDBJ databases">
        <title>The Genome Sequence of Plasmodium falciparum Tanzania (2000708).</title>
        <authorList>
            <consortium name="The Broad Institute Genome Sequencing Platform"/>
            <consortium name="The Broad Institute Genome Sequencing Center for Infectious Disease"/>
            <person name="Neafsey D."/>
            <person name="Cheeseman I."/>
            <person name="Volkman S."/>
            <person name="Adams J."/>
            <person name="Walker B."/>
            <person name="Young S.K."/>
            <person name="Zeng Q."/>
            <person name="Gargeya S."/>
            <person name="Fitzgerald M."/>
            <person name="Haas B."/>
            <person name="Abouelleil A."/>
            <person name="Alvarado L."/>
            <person name="Arachchi H.M."/>
            <person name="Berlin A.M."/>
            <person name="Chapman S.B."/>
            <person name="Dewar J."/>
            <person name="Goldberg J."/>
            <person name="Griggs A."/>
            <person name="Gujja S."/>
            <person name="Hansen M."/>
            <person name="Howarth C."/>
            <person name="Imamovic A."/>
            <person name="Larimer J."/>
            <person name="McCowan C."/>
            <person name="Murphy C."/>
            <person name="Neiman D."/>
            <person name="Pearson M."/>
            <person name="Priest M."/>
            <person name="Roberts A."/>
            <person name="Saif S."/>
            <person name="Shea T."/>
            <person name="Sisk P."/>
            <person name="Sykes S."/>
            <person name="Wortman J."/>
            <person name="Nusbaum C."/>
            <person name="Birren B."/>
        </authorList>
    </citation>
    <scope>NUCLEOTIDE SEQUENCE [LARGE SCALE GENOMIC DNA]</scope>
    <source>
        <strain evidence="7">Tanzania (2000708)</strain>
    </source>
</reference>
<feature type="coiled-coil region" evidence="1">
    <location>
        <begin position="386"/>
        <end position="448"/>
    </location>
</feature>
<dbReference type="Pfam" id="PF22672">
    <property type="entry name" value="DBL_C"/>
    <property type="match status" value="1"/>
</dbReference>
<dbReference type="Pfam" id="PF15447">
    <property type="entry name" value="NTS"/>
    <property type="match status" value="1"/>
</dbReference>
<protein>
    <recommendedName>
        <fullName evidence="8">Plasmodium falciparum erythrocyte membrane protein-1 N-terminal segment domain-containing protein</fullName>
    </recommendedName>
</protein>
<dbReference type="InterPro" id="IPR054595">
    <property type="entry name" value="DBL_C"/>
</dbReference>